<reference evidence="2 3" key="1">
    <citation type="submission" date="2023-09" db="EMBL/GenBank/DDBJ databases">
        <title>Pyrofollis japonicus gen. nov. sp. nov., a novel member of the family Pyrodictiaceae isolated from the Iheya North hydrothermal field.</title>
        <authorList>
            <person name="Miyazaki U."/>
            <person name="Sanari M."/>
            <person name="Tame A."/>
            <person name="Kitajima M."/>
            <person name="Okamoto A."/>
            <person name="Sawayama S."/>
            <person name="Miyazaki J."/>
            <person name="Takai K."/>
            <person name="Nakagawa S."/>
        </authorList>
    </citation>
    <scope>NUCLEOTIDE SEQUENCE [LARGE SCALE GENOMIC DNA]</scope>
    <source>
        <strain evidence="2 3">AV2</strain>
    </source>
</reference>
<feature type="transmembrane region" description="Helical" evidence="1">
    <location>
        <begin position="300"/>
        <end position="323"/>
    </location>
</feature>
<dbReference type="Proteomes" id="UP001341135">
    <property type="component" value="Chromosome"/>
</dbReference>
<protein>
    <submittedName>
        <fullName evidence="2">Uncharacterized protein</fullName>
    </submittedName>
</protein>
<dbReference type="GeneID" id="89289785"/>
<sequence length="453" mass="47217">MLRVYTVRSYAPLAVVAAVVLAFISSVYLDAGRYSVDSLLGYLIDTAPKGARSSATVTLATPCACNVSVEVAVGNVTVDLVNGSASFVVSVACSGANTSCLECLGASNVTLVLRIGNTTLDLLNTTHANASIPVEMSTENATEAVQRLVYPYVEEELQLLEARVAAEPPAKNATRGTLVVTVKAGGLNVSWPGLLAGSSLSVEEAGGEGNYTVSVVARWARITDYYSYRVTRLASLAGSIALPALLMAIPFIVAIARREPPRIVEGVGAVLAAALALFAPLAAVFLLDRPGVEAAREAPSFTWILGVHYLALAAGLALARAAAEPLKVLTAAAPPRLGDRLAMPLLLVLAMLFSSLLAAGLAGASWQGLEPCLREGLLLALTMPLKSAVELLMAVAAYWLLAEPGLLPTRGNLARRVLGLVLLGLLLLVPATALLLGVDWLHRVLAWLVAQTV</sequence>
<keyword evidence="3" id="KW-1185">Reference proteome</keyword>
<gene>
    <name evidence="2" type="ORF">PABY_17770</name>
</gene>
<feature type="transmembrane region" description="Helical" evidence="1">
    <location>
        <begin position="413"/>
        <end position="438"/>
    </location>
</feature>
<evidence type="ECO:0000313" key="2">
    <source>
        <dbReference type="EMBL" id="BES82210.1"/>
    </source>
</evidence>
<feature type="transmembrane region" description="Helical" evidence="1">
    <location>
        <begin position="233"/>
        <end position="255"/>
    </location>
</feature>
<keyword evidence="1" id="KW-1133">Transmembrane helix</keyword>
<feature type="transmembrane region" description="Helical" evidence="1">
    <location>
        <begin position="344"/>
        <end position="366"/>
    </location>
</feature>
<evidence type="ECO:0000256" key="1">
    <source>
        <dbReference type="SAM" id="Phobius"/>
    </source>
</evidence>
<dbReference type="EMBL" id="AP028907">
    <property type="protein sequence ID" value="BES82210.1"/>
    <property type="molecule type" value="Genomic_DNA"/>
</dbReference>
<keyword evidence="1" id="KW-0812">Transmembrane</keyword>
<accession>A0ABM8IXD8</accession>
<evidence type="ECO:0000313" key="3">
    <source>
        <dbReference type="Proteomes" id="UP001341135"/>
    </source>
</evidence>
<keyword evidence="1" id="KW-0472">Membrane</keyword>
<dbReference type="RefSeq" id="WP_338249312.1">
    <property type="nucleotide sequence ID" value="NZ_AP028907.1"/>
</dbReference>
<feature type="transmembrane region" description="Helical" evidence="1">
    <location>
        <begin position="378"/>
        <end position="401"/>
    </location>
</feature>
<proteinExistence type="predicted"/>
<name>A0ABM8IXD8_9CREN</name>
<organism evidence="2 3">
    <name type="scientific">Pyrodictium abyssi</name>
    <dbReference type="NCBI Taxonomy" id="54256"/>
    <lineage>
        <taxon>Archaea</taxon>
        <taxon>Thermoproteota</taxon>
        <taxon>Thermoprotei</taxon>
        <taxon>Desulfurococcales</taxon>
        <taxon>Pyrodictiaceae</taxon>
        <taxon>Pyrodictium</taxon>
    </lineage>
</organism>
<feature type="transmembrane region" description="Helical" evidence="1">
    <location>
        <begin position="267"/>
        <end position="288"/>
    </location>
</feature>